<dbReference type="InterPro" id="IPR050638">
    <property type="entry name" value="AA-Vitamin_Transporters"/>
</dbReference>
<evidence type="ECO:0000256" key="1">
    <source>
        <dbReference type="ARBA" id="ARBA00004141"/>
    </source>
</evidence>
<accession>A0A259TYK0</accession>
<gene>
    <name evidence="8" type="ORF">BSZ36_06520</name>
</gene>
<proteinExistence type="inferred from homology"/>
<feature type="transmembrane region" description="Helical" evidence="6">
    <location>
        <begin position="130"/>
        <end position="148"/>
    </location>
</feature>
<organism evidence="8 9">
    <name type="scientific">Rubricoccus marinus</name>
    <dbReference type="NCBI Taxonomy" id="716817"/>
    <lineage>
        <taxon>Bacteria</taxon>
        <taxon>Pseudomonadati</taxon>
        <taxon>Rhodothermota</taxon>
        <taxon>Rhodothermia</taxon>
        <taxon>Rhodothermales</taxon>
        <taxon>Rubricoccaceae</taxon>
        <taxon>Rubricoccus</taxon>
    </lineage>
</organism>
<dbReference type="RefSeq" id="WP_094547123.1">
    <property type="nucleotide sequence ID" value="NZ_MQWB01000001.1"/>
</dbReference>
<feature type="transmembrane region" description="Helical" evidence="6">
    <location>
        <begin position="98"/>
        <end position="121"/>
    </location>
</feature>
<comment type="subcellular location">
    <subcellularLocation>
        <location evidence="1">Membrane</location>
        <topology evidence="1">Multi-pass membrane protein</topology>
    </subcellularLocation>
</comment>
<evidence type="ECO:0000256" key="5">
    <source>
        <dbReference type="ARBA" id="ARBA00023136"/>
    </source>
</evidence>
<keyword evidence="3 6" id="KW-0812">Transmembrane</keyword>
<evidence type="ECO:0000256" key="4">
    <source>
        <dbReference type="ARBA" id="ARBA00022989"/>
    </source>
</evidence>
<feature type="transmembrane region" description="Helical" evidence="6">
    <location>
        <begin position="247"/>
        <end position="266"/>
    </location>
</feature>
<keyword evidence="4 6" id="KW-1133">Transmembrane helix</keyword>
<feature type="domain" description="EamA" evidence="7">
    <location>
        <begin position="15"/>
        <end position="145"/>
    </location>
</feature>
<evidence type="ECO:0000256" key="2">
    <source>
        <dbReference type="ARBA" id="ARBA00007362"/>
    </source>
</evidence>
<dbReference type="InterPro" id="IPR000620">
    <property type="entry name" value="EamA_dom"/>
</dbReference>
<evidence type="ECO:0000313" key="9">
    <source>
        <dbReference type="Proteomes" id="UP000216446"/>
    </source>
</evidence>
<dbReference type="InParanoid" id="A0A259TYK0"/>
<comment type="caution">
    <text evidence="8">The sequence shown here is derived from an EMBL/GenBank/DDBJ whole genome shotgun (WGS) entry which is preliminary data.</text>
</comment>
<dbReference type="Pfam" id="PF00892">
    <property type="entry name" value="EamA"/>
    <property type="match status" value="2"/>
</dbReference>
<evidence type="ECO:0000256" key="6">
    <source>
        <dbReference type="SAM" id="Phobius"/>
    </source>
</evidence>
<feature type="transmembrane region" description="Helical" evidence="6">
    <location>
        <begin position="181"/>
        <end position="204"/>
    </location>
</feature>
<evidence type="ECO:0000256" key="3">
    <source>
        <dbReference type="ARBA" id="ARBA00022692"/>
    </source>
</evidence>
<evidence type="ECO:0000313" key="8">
    <source>
        <dbReference type="EMBL" id="OZC02658.1"/>
    </source>
</evidence>
<dbReference type="FunCoup" id="A0A259TYK0">
    <property type="interactions" value="52"/>
</dbReference>
<dbReference type="GO" id="GO:0016020">
    <property type="term" value="C:membrane"/>
    <property type="evidence" value="ECO:0007669"/>
    <property type="project" value="UniProtKB-SubCell"/>
</dbReference>
<keyword evidence="5 6" id="KW-0472">Membrane</keyword>
<feature type="transmembrane region" description="Helical" evidence="6">
    <location>
        <begin position="73"/>
        <end position="92"/>
    </location>
</feature>
<reference evidence="8 9" key="1">
    <citation type="submission" date="2016-11" db="EMBL/GenBank/DDBJ databases">
        <title>Study of marine rhodopsin-containing bacteria.</title>
        <authorList>
            <person name="Yoshizawa S."/>
            <person name="Kumagai Y."/>
            <person name="Kogure K."/>
        </authorList>
    </citation>
    <scope>NUCLEOTIDE SEQUENCE [LARGE SCALE GENOMIC DNA]</scope>
    <source>
        <strain evidence="8 9">SG-29</strain>
    </source>
</reference>
<name>A0A259TYK0_9BACT</name>
<dbReference type="OrthoDB" id="9150437at2"/>
<dbReference type="Proteomes" id="UP000216446">
    <property type="component" value="Unassembled WGS sequence"/>
</dbReference>
<dbReference type="EMBL" id="MQWB01000001">
    <property type="protein sequence ID" value="OZC02658.1"/>
    <property type="molecule type" value="Genomic_DNA"/>
</dbReference>
<sequence length="318" mass="32642">MGARSPEAPGESRRALFAVALAAVLWGGTFVLGKVALEEITPTWLIAWRFALGAGALLPFVRWRRVRLGREEILMTLAGGAIAALVVFLLQFEGLARTTASSAALLVAVLPPLLAIAALVVDREIPSRTTWVAIGLSVVGVLLLVGRSGPGRTLLGDALCLSSMVGAVAWTLLSRRLARRIGALAATALQFTVGVPLLVGLGLWRGGAAVPVSPEAWGAVLVLGTACTALTFWLFNWGVLRVQAARAGVLSNIEPAVGALLGVTLLGETLGPLASLGGALLIAAAVLASRADTSGAVATPDIASAVPLTALDVRPLRK</sequence>
<dbReference type="SUPFAM" id="SSF103481">
    <property type="entry name" value="Multidrug resistance efflux transporter EmrE"/>
    <property type="match status" value="2"/>
</dbReference>
<feature type="transmembrane region" description="Helical" evidence="6">
    <location>
        <begin position="154"/>
        <end position="174"/>
    </location>
</feature>
<dbReference type="PANTHER" id="PTHR32322:SF2">
    <property type="entry name" value="EAMA DOMAIN-CONTAINING PROTEIN"/>
    <property type="match status" value="1"/>
</dbReference>
<evidence type="ECO:0000259" key="7">
    <source>
        <dbReference type="Pfam" id="PF00892"/>
    </source>
</evidence>
<dbReference type="InterPro" id="IPR037185">
    <property type="entry name" value="EmrE-like"/>
</dbReference>
<protein>
    <recommendedName>
        <fullName evidence="7">EamA domain-containing protein</fullName>
    </recommendedName>
</protein>
<feature type="transmembrane region" description="Helical" evidence="6">
    <location>
        <begin position="216"/>
        <end position="235"/>
    </location>
</feature>
<comment type="similarity">
    <text evidence="2">Belongs to the EamA transporter family.</text>
</comment>
<dbReference type="AlphaFoldDB" id="A0A259TYK0"/>
<feature type="transmembrane region" description="Helical" evidence="6">
    <location>
        <begin position="272"/>
        <end position="289"/>
    </location>
</feature>
<keyword evidence="9" id="KW-1185">Reference proteome</keyword>
<feature type="domain" description="EamA" evidence="7">
    <location>
        <begin position="155"/>
        <end position="289"/>
    </location>
</feature>
<dbReference type="PANTHER" id="PTHR32322">
    <property type="entry name" value="INNER MEMBRANE TRANSPORTER"/>
    <property type="match status" value="1"/>
</dbReference>